<evidence type="ECO:0000256" key="1">
    <source>
        <dbReference type="ARBA" id="ARBA00004442"/>
    </source>
</evidence>
<dbReference type="InterPro" id="IPR006664">
    <property type="entry name" value="OMP_bac"/>
</dbReference>
<dbReference type="InterPro" id="IPR006665">
    <property type="entry name" value="OmpA-like"/>
</dbReference>
<reference evidence="8" key="2">
    <citation type="submission" date="2023-07" db="EMBL/GenBank/DDBJ databases">
        <title>Myceligenerans salitolerans sp. nov., a halotolerant actinomycete isolated from a salt lake in Xinjiang, China.</title>
        <authorList>
            <person name="Guan T."/>
        </authorList>
    </citation>
    <scope>NUCLEOTIDE SEQUENCE [LARGE SCALE GENOMIC DNA]</scope>
    <source>
        <strain evidence="8">XHU 5031</strain>
    </source>
</reference>
<evidence type="ECO:0000256" key="5">
    <source>
        <dbReference type="SAM" id="MobiDB-lite"/>
    </source>
</evidence>
<comment type="caution">
    <text evidence="7">The sequence shown here is derived from an EMBL/GenBank/DDBJ whole genome shotgun (WGS) entry which is preliminary data.</text>
</comment>
<dbReference type="RefSeq" id="WP_207274051.1">
    <property type="nucleotide sequence ID" value="NZ_JAFMPK010000020.1"/>
</dbReference>
<dbReference type="Pfam" id="PF00691">
    <property type="entry name" value="OmpA"/>
    <property type="match status" value="1"/>
</dbReference>
<dbReference type="InterPro" id="IPR050330">
    <property type="entry name" value="Bact_OuterMem_StrucFunc"/>
</dbReference>
<organism evidence="7 8">
    <name type="scientific">Myceligenerans salitolerans</name>
    <dbReference type="NCBI Taxonomy" id="1230528"/>
    <lineage>
        <taxon>Bacteria</taxon>
        <taxon>Bacillati</taxon>
        <taxon>Actinomycetota</taxon>
        <taxon>Actinomycetes</taxon>
        <taxon>Micrococcales</taxon>
        <taxon>Promicromonosporaceae</taxon>
        <taxon>Myceligenerans</taxon>
    </lineage>
</organism>
<dbReference type="PRINTS" id="PR01021">
    <property type="entry name" value="OMPADOMAIN"/>
</dbReference>
<evidence type="ECO:0000256" key="2">
    <source>
        <dbReference type="ARBA" id="ARBA00023136"/>
    </source>
</evidence>
<name>A0ABS3I4X0_9MICO</name>
<keyword evidence="8" id="KW-1185">Reference proteome</keyword>
<feature type="compositionally biased region" description="Acidic residues" evidence="5">
    <location>
        <begin position="110"/>
        <end position="177"/>
    </location>
</feature>
<feature type="region of interest" description="Disordered" evidence="5">
    <location>
        <begin position="91"/>
        <end position="193"/>
    </location>
</feature>
<evidence type="ECO:0000256" key="3">
    <source>
        <dbReference type="ARBA" id="ARBA00023237"/>
    </source>
</evidence>
<evidence type="ECO:0000259" key="6">
    <source>
        <dbReference type="PROSITE" id="PS51123"/>
    </source>
</evidence>
<evidence type="ECO:0000313" key="7">
    <source>
        <dbReference type="EMBL" id="MBO0608061.1"/>
    </source>
</evidence>
<dbReference type="PANTHER" id="PTHR30329:SF21">
    <property type="entry name" value="LIPOPROTEIN YIAD-RELATED"/>
    <property type="match status" value="1"/>
</dbReference>
<reference evidence="7 8" key="1">
    <citation type="submission" date="2021-03" db="EMBL/GenBank/DDBJ databases">
        <authorList>
            <person name="Xin L."/>
        </authorList>
    </citation>
    <scope>NUCLEOTIDE SEQUENCE [LARGE SCALE GENOMIC DNA]</scope>
    <source>
        <strain evidence="7 8">XHU 5031</strain>
    </source>
</reference>
<comment type="subcellular location">
    <subcellularLocation>
        <location evidence="1">Cell outer membrane</location>
    </subcellularLocation>
</comment>
<dbReference type="EMBL" id="JAFMPK010000020">
    <property type="protein sequence ID" value="MBO0608061.1"/>
    <property type="molecule type" value="Genomic_DNA"/>
</dbReference>
<dbReference type="InterPro" id="IPR036737">
    <property type="entry name" value="OmpA-like_sf"/>
</dbReference>
<evidence type="ECO:0000256" key="4">
    <source>
        <dbReference type="PROSITE-ProRule" id="PRU00473"/>
    </source>
</evidence>
<dbReference type="PANTHER" id="PTHR30329">
    <property type="entry name" value="STATOR ELEMENT OF FLAGELLAR MOTOR COMPLEX"/>
    <property type="match status" value="1"/>
</dbReference>
<dbReference type="SUPFAM" id="SSF103088">
    <property type="entry name" value="OmpA-like"/>
    <property type="match status" value="1"/>
</dbReference>
<feature type="domain" description="OmpA-like" evidence="6">
    <location>
        <begin position="190"/>
        <end position="305"/>
    </location>
</feature>
<dbReference type="PROSITE" id="PS51123">
    <property type="entry name" value="OMPA_2"/>
    <property type="match status" value="1"/>
</dbReference>
<proteinExistence type="predicted"/>
<dbReference type="Proteomes" id="UP000664617">
    <property type="component" value="Unassembled WGS sequence"/>
</dbReference>
<protein>
    <submittedName>
        <fullName evidence="7">OmpA family protein</fullName>
    </submittedName>
</protein>
<dbReference type="CDD" id="cd07185">
    <property type="entry name" value="OmpA_C-like"/>
    <property type="match status" value="1"/>
</dbReference>
<keyword evidence="2 4" id="KW-0472">Membrane</keyword>
<feature type="compositionally biased region" description="Basic and acidic residues" evidence="5">
    <location>
        <begin position="178"/>
        <end position="193"/>
    </location>
</feature>
<gene>
    <name evidence="7" type="ORF">J0911_03355</name>
</gene>
<keyword evidence="3" id="KW-0998">Cell outer membrane</keyword>
<dbReference type="Gene3D" id="3.30.1330.60">
    <property type="entry name" value="OmpA-like domain"/>
    <property type="match status" value="1"/>
</dbReference>
<evidence type="ECO:0000313" key="8">
    <source>
        <dbReference type="Proteomes" id="UP000664617"/>
    </source>
</evidence>
<accession>A0ABS3I4X0</accession>
<sequence>MSSLKPLLAPVTVAVLVLAGLSGWQDTVFREQIEEKLTASSREALSGVGLDAAEVAFTGRDAIVEADTAGAAATAGAVVRDVTGVRAVQAMGPEGEVEPSSAAQTTPADDGVDDDGAGGGTEDDEATDDVASDGADQEEEADVADDTEGSDDSGSDSDDAQDTDSDADATDADTDSSDSDREPTKKERDRAQEDLVEIPNITFVTNSARLTKDGRKVVRQAADVLEEHPDIRVRIEGHTDSRGDEDDNLRLSERRALTVLDRLVDLGVDEDRLAHKGFGESDPLIAPRTFADLEKNRRVEFVVLD</sequence>